<dbReference type="PROSITE" id="PS01186">
    <property type="entry name" value="EGF_2"/>
    <property type="match status" value="2"/>
</dbReference>
<dbReference type="PROSITE" id="PS00022">
    <property type="entry name" value="EGF_1"/>
    <property type="match status" value="3"/>
</dbReference>
<dbReference type="InterPro" id="IPR000742">
    <property type="entry name" value="EGF"/>
</dbReference>
<keyword evidence="8" id="KW-1185">Reference proteome</keyword>
<evidence type="ECO:0000256" key="4">
    <source>
        <dbReference type="SAM" id="MobiDB-lite"/>
    </source>
</evidence>
<dbReference type="Bgee" id="FBgn0187811">
    <property type="expression patterns" value="Expressed in adult organism and 3 other cell types or tissues"/>
</dbReference>
<feature type="signal peptide" evidence="5">
    <location>
        <begin position="1"/>
        <end position="24"/>
    </location>
</feature>
<dbReference type="GO" id="GO:0005102">
    <property type="term" value="F:signaling receptor binding"/>
    <property type="evidence" value="ECO:0007669"/>
    <property type="project" value="TreeGrafter"/>
</dbReference>
<feature type="domain" description="EGF-like" evidence="6">
    <location>
        <begin position="126"/>
        <end position="158"/>
    </location>
</feature>
<dbReference type="AlphaFoldDB" id="B4R5P2"/>
<reference evidence="7 8" key="1">
    <citation type="journal article" date="2007" name="Nature">
        <title>Evolution of genes and genomes on the Drosophila phylogeny.</title>
        <authorList>
            <consortium name="Drosophila 12 Genomes Consortium"/>
            <person name="Clark A.G."/>
            <person name="Eisen M.B."/>
            <person name="Smith D.R."/>
            <person name="Bergman C.M."/>
            <person name="Oliver B."/>
            <person name="Markow T.A."/>
            <person name="Kaufman T.C."/>
            <person name="Kellis M."/>
            <person name="Gelbart W."/>
            <person name="Iyer V.N."/>
            <person name="Pollard D.A."/>
            <person name="Sackton T.B."/>
            <person name="Larracuente A.M."/>
            <person name="Singh N.D."/>
            <person name="Abad J.P."/>
            <person name="Abt D.N."/>
            <person name="Adryan B."/>
            <person name="Aguade M."/>
            <person name="Akashi H."/>
            <person name="Anderson W.W."/>
            <person name="Aquadro C.F."/>
            <person name="Ardell D.H."/>
            <person name="Arguello R."/>
            <person name="Artieri C.G."/>
            <person name="Barbash D.A."/>
            <person name="Barker D."/>
            <person name="Barsanti P."/>
            <person name="Batterham P."/>
            <person name="Batzoglou S."/>
            <person name="Begun D."/>
            <person name="Bhutkar A."/>
            <person name="Blanco E."/>
            <person name="Bosak S.A."/>
            <person name="Bradley R.K."/>
            <person name="Brand A.D."/>
            <person name="Brent M.R."/>
            <person name="Brooks A.N."/>
            <person name="Brown R.H."/>
            <person name="Butlin R.K."/>
            <person name="Caggese C."/>
            <person name="Calvi B.R."/>
            <person name="Bernardo de Carvalho A."/>
            <person name="Caspi A."/>
            <person name="Castrezana S."/>
            <person name="Celniker S.E."/>
            <person name="Chang J.L."/>
            <person name="Chapple C."/>
            <person name="Chatterji S."/>
            <person name="Chinwalla A."/>
            <person name="Civetta A."/>
            <person name="Clifton S.W."/>
            <person name="Comeron J.M."/>
            <person name="Costello J.C."/>
            <person name="Coyne J.A."/>
            <person name="Daub J."/>
            <person name="David R.G."/>
            <person name="Delcher A.L."/>
            <person name="Delehaunty K."/>
            <person name="Do C.B."/>
            <person name="Ebling H."/>
            <person name="Edwards K."/>
            <person name="Eickbush T."/>
            <person name="Evans J.D."/>
            <person name="Filipski A."/>
            <person name="Findeiss S."/>
            <person name="Freyhult E."/>
            <person name="Fulton L."/>
            <person name="Fulton R."/>
            <person name="Garcia A.C."/>
            <person name="Gardiner A."/>
            <person name="Garfield D.A."/>
            <person name="Garvin B.E."/>
            <person name="Gibson G."/>
            <person name="Gilbert D."/>
            <person name="Gnerre S."/>
            <person name="Godfrey J."/>
            <person name="Good R."/>
            <person name="Gotea V."/>
            <person name="Gravely B."/>
            <person name="Greenberg A.J."/>
            <person name="Griffiths-Jones S."/>
            <person name="Gross S."/>
            <person name="Guigo R."/>
            <person name="Gustafson E.A."/>
            <person name="Haerty W."/>
            <person name="Hahn M.W."/>
            <person name="Halligan D.L."/>
            <person name="Halpern A.L."/>
            <person name="Halter G.M."/>
            <person name="Han M.V."/>
            <person name="Heger A."/>
            <person name="Hillier L."/>
            <person name="Hinrichs A.S."/>
            <person name="Holmes I."/>
            <person name="Hoskins R.A."/>
            <person name="Hubisz M.J."/>
            <person name="Hultmark D."/>
            <person name="Huntley M.A."/>
            <person name="Jaffe D.B."/>
            <person name="Jagadeeshan S."/>
            <person name="Jeck W.R."/>
            <person name="Johnson J."/>
            <person name="Jones C.D."/>
            <person name="Jordan W.C."/>
            <person name="Karpen G.H."/>
            <person name="Kataoka E."/>
            <person name="Keightley P.D."/>
            <person name="Kheradpour P."/>
            <person name="Kirkness E.F."/>
            <person name="Koerich L.B."/>
            <person name="Kristiansen K."/>
            <person name="Kudrna D."/>
            <person name="Kulathinal R.J."/>
            <person name="Kumar S."/>
            <person name="Kwok R."/>
            <person name="Lander E."/>
            <person name="Langley C.H."/>
            <person name="Lapoint R."/>
            <person name="Lazzaro B.P."/>
            <person name="Lee S.J."/>
            <person name="Levesque L."/>
            <person name="Li R."/>
            <person name="Lin C.F."/>
            <person name="Lin M.F."/>
            <person name="Lindblad-Toh K."/>
            <person name="Llopart A."/>
            <person name="Long M."/>
            <person name="Low L."/>
            <person name="Lozovsky E."/>
            <person name="Lu J."/>
            <person name="Luo M."/>
            <person name="Machado C.A."/>
            <person name="Makalowski W."/>
            <person name="Marzo M."/>
            <person name="Matsuda M."/>
            <person name="Matzkin L."/>
            <person name="McAllister B."/>
            <person name="McBride C.S."/>
            <person name="McKernan B."/>
            <person name="McKernan K."/>
            <person name="Mendez-Lago M."/>
            <person name="Minx P."/>
            <person name="Mollenhauer M.U."/>
            <person name="Montooth K."/>
            <person name="Mount S.M."/>
            <person name="Mu X."/>
            <person name="Myers E."/>
            <person name="Negre B."/>
            <person name="Newfeld S."/>
            <person name="Nielsen R."/>
            <person name="Noor M.A."/>
            <person name="O'Grady P."/>
            <person name="Pachter L."/>
            <person name="Papaceit M."/>
            <person name="Parisi M.J."/>
            <person name="Parisi M."/>
            <person name="Parts L."/>
            <person name="Pedersen J.S."/>
            <person name="Pesole G."/>
            <person name="Phillippy A.M."/>
            <person name="Ponting C.P."/>
            <person name="Pop M."/>
            <person name="Porcelli D."/>
            <person name="Powell J.R."/>
            <person name="Prohaska S."/>
            <person name="Pruitt K."/>
            <person name="Puig M."/>
            <person name="Quesneville H."/>
            <person name="Ram K.R."/>
            <person name="Rand D."/>
            <person name="Rasmussen M.D."/>
            <person name="Reed L.K."/>
            <person name="Reenan R."/>
            <person name="Reily A."/>
            <person name="Remington K.A."/>
            <person name="Rieger T.T."/>
            <person name="Ritchie M.G."/>
            <person name="Robin C."/>
            <person name="Rogers Y.H."/>
            <person name="Rohde C."/>
            <person name="Rozas J."/>
            <person name="Rubenfield M.J."/>
            <person name="Ruiz A."/>
            <person name="Russo S."/>
            <person name="Salzberg S.L."/>
            <person name="Sanchez-Gracia A."/>
            <person name="Saranga D.J."/>
            <person name="Sato H."/>
            <person name="Schaeffer S.W."/>
            <person name="Schatz M.C."/>
            <person name="Schlenke T."/>
            <person name="Schwartz R."/>
            <person name="Segarra C."/>
            <person name="Singh R.S."/>
            <person name="Sirot L."/>
            <person name="Sirota M."/>
            <person name="Sisneros N.B."/>
            <person name="Smith C.D."/>
            <person name="Smith T.F."/>
            <person name="Spieth J."/>
            <person name="Stage D.E."/>
            <person name="Stark A."/>
            <person name="Stephan W."/>
            <person name="Strausberg R.L."/>
            <person name="Strempel S."/>
            <person name="Sturgill D."/>
            <person name="Sutton G."/>
            <person name="Sutton G.G."/>
            <person name="Tao W."/>
            <person name="Teichmann S."/>
            <person name="Tobari Y.N."/>
            <person name="Tomimura Y."/>
            <person name="Tsolas J.M."/>
            <person name="Valente V.L."/>
            <person name="Venter E."/>
            <person name="Venter J.C."/>
            <person name="Vicario S."/>
            <person name="Vieira F.G."/>
            <person name="Vilella A.J."/>
            <person name="Villasante A."/>
            <person name="Walenz B."/>
            <person name="Wang J."/>
            <person name="Wasserman M."/>
            <person name="Watts T."/>
            <person name="Wilson D."/>
            <person name="Wilson R.K."/>
            <person name="Wing R.A."/>
            <person name="Wolfner M.F."/>
            <person name="Wong A."/>
            <person name="Wong G.K."/>
            <person name="Wu C.I."/>
            <person name="Wu G."/>
            <person name="Yamamoto D."/>
            <person name="Yang H.P."/>
            <person name="Yang S.P."/>
            <person name="Yorke J.A."/>
            <person name="Yoshida K."/>
            <person name="Zdobnov E."/>
            <person name="Zhang P."/>
            <person name="Zhang Y."/>
            <person name="Zimin A.V."/>
            <person name="Baldwin J."/>
            <person name="Abdouelleil A."/>
            <person name="Abdulkadir J."/>
            <person name="Abebe A."/>
            <person name="Abera B."/>
            <person name="Abreu J."/>
            <person name="Acer S.C."/>
            <person name="Aftuck L."/>
            <person name="Alexander A."/>
            <person name="An P."/>
            <person name="Anderson E."/>
            <person name="Anderson S."/>
            <person name="Arachi H."/>
            <person name="Azer M."/>
            <person name="Bachantsang P."/>
            <person name="Barry A."/>
            <person name="Bayul T."/>
            <person name="Berlin A."/>
            <person name="Bessette D."/>
            <person name="Bloom T."/>
            <person name="Blye J."/>
            <person name="Boguslavskiy L."/>
            <person name="Bonnet C."/>
            <person name="Boukhgalter B."/>
            <person name="Bourzgui I."/>
            <person name="Brown A."/>
            <person name="Cahill P."/>
            <person name="Channer S."/>
            <person name="Cheshatsang Y."/>
            <person name="Chuda L."/>
            <person name="Citroen M."/>
            <person name="Collymore A."/>
            <person name="Cooke P."/>
            <person name="Costello M."/>
            <person name="D'Aco K."/>
            <person name="Daza R."/>
            <person name="De Haan G."/>
            <person name="DeGray S."/>
            <person name="DeMaso C."/>
            <person name="Dhargay N."/>
            <person name="Dooley K."/>
            <person name="Dooley E."/>
            <person name="Doricent M."/>
            <person name="Dorje P."/>
            <person name="Dorjee K."/>
            <person name="Dupes A."/>
            <person name="Elong R."/>
            <person name="Falk J."/>
            <person name="Farina A."/>
            <person name="Faro S."/>
            <person name="Ferguson D."/>
            <person name="Fisher S."/>
            <person name="Foley C.D."/>
            <person name="Franke A."/>
            <person name="Friedrich D."/>
            <person name="Gadbois L."/>
            <person name="Gearin G."/>
            <person name="Gearin C.R."/>
            <person name="Giannoukos G."/>
            <person name="Goode T."/>
            <person name="Graham J."/>
            <person name="Grandbois E."/>
            <person name="Grewal S."/>
            <person name="Gyaltsen K."/>
            <person name="Hafez N."/>
            <person name="Hagos B."/>
            <person name="Hall J."/>
            <person name="Henson C."/>
            <person name="Hollinger A."/>
            <person name="Honan T."/>
            <person name="Huard M.D."/>
            <person name="Hughes L."/>
            <person name="Hurhula B."/>
            <person name="Husby M.E."/>
            <person name="Kamat A."/>
            <person name="Kanga B."/>
            <person name="Kashin S."/>
            <person name="Khazanovich D."/>
            <person name="Kisner P."/>
            <person name="Lance K."/>
            <person name="Lara M."/>
            <person name="Lee W."/>
            <person name="Lennon N."/>
            <person name="Letendre F."/>
            <person name="LeVine R."/>
            <person name="Lipovsky A."/>
            <person name="Liu X."/>
            <person name="Liu J."/>
            <person name="Liu S."/>
            <person name="Lokyitsang T."/>
            <person name="Lokyitsang Y."/>
            <person name="Lubonja R."/>
            <person name="Lui A."/>
            <person name="MacDonald P."/>
            <person name="Magnisalis V."/>
            <person name="Maru K."/>
            <person name="Matthews C."/>
            <person name="McCusker W."/>
            <person name="McDonough S."/>
            <person name="Mehta T."/>
            <person name="Meldrim J."/>
            <person name="Meneus L."/>
            <person name="Mihai O."/>
            <person name="Mihalev A."/>
            <person name="Mihova T."/>
            <person name="Mittelman R."/>
            <person name="Mlenga V."/>
            <person name="Montmayeur A."/>
            <person name="Mulrain L."/>
            <person name="Navidi A."/>
            <person name="Naylor J."/>
            <person name="Negash T."/>
            <person name="Nguyen T."/>
            <person name="Nguyen N."/>
            <person name="Nicol R."/>
            <person name="Norbu C."/>
            <person name="Norbu N."/>
            <person name="Novod N."/>
            <person name="O'Neill B."/>
            <person name="Osman S."/>
            <person name="Markiewicz E."/>
            <person name="Oyono O.L."/>
            <person name="Patti C."/>
            <person name="Phunkhang P."/>
            <person name="Pierre F."/>
            <person name="Priest M."/>
            <person name="Raghuraman S."/>
            <person name="Rege F."/>
            <person name="Reyes R."/>
            <person name="Rise C."/>
            <person name="Rogov P."/>
            <person name="Ross K."/>
            <person name="Ryan E."/>
            <person name="Settipalli S."/>
            <person name="Shea T."/>
            <person name="Sherpa N."/>
            <person name="Shi L."/>
            <person name="Shih D."/>
            <person name="Sparrow T."/>
            <person name="Spaulding J."/>
            <person name="Stalker J."/>
            <person name="Stange-Thomann N."/>
            <person name="Stavropoulos S."/>
            <person name="Stone C."/>
            <person name="Strader C."/>
            <person name="Tesfaye S."/>
            <person name="Thomson T."/>
            <person name="Thoulutsang Y."/>
            <person name="Thoulutsang D."/>
            <person name="Topham K."/>
            <person name="Topping I."/>
            <person name="Tsamla T."/>
            <person name="Vassiliev H."/>
            <person name="Vo A."/>
            <person name="Wangchuk T."/>
            <person name="Wangdi T."/>
            <person name="Weiand M."/>
            <person name="Wilkinson J."/>
            <person name="Wilson A."/>
            <person name="Yadav S."/>
            <person name="Young G."/>
            <person name="Yu Q."/>
            <person name="Zembek L."/>
            <person name="Zhong D."/>
            <person name="Zimmer A."/>
            <person name="Zwirko Z."/>
            <person name="Jaffe D.B."/>
            <person name="Alvarez P."/>
            <person name="Brockman W."/>
            <person name="Butler J."/>
            <person name="Chin C."/>
            <person name="Gnerre S."/>
            <person name="Grabherr M."/>
            <person name="Kleber M."/>
            <person name="Mauceli E."/>
            <person name="MacCallum I."/>
        </authorList>
    </citation>
    <scope>NUCLEOTIDE SEQUENCE [LARGE SCALE GENOMIC DNA]</scope>
    <source>
        <strain evidence="8">white501</strain>
    </source>
</reference>
<dbReference type="FunFam" id="2.10.25.10:FF:000482">
    <property type="entry name" value="Shifted, isoform B"/>
    <property type="match status" value="1"/>
</dbReference>
<keyword evidence="3" id="KW-0245">EGF-like domain</keyword>
<evidence type="ECO:0000313" key="8">
    <source>
        <dbReference type="Proteomes" id="UP000000304"/>
    </source>
</evidence>
<dbReference type="HOGENOM" id="CLU_1162226_0_0_1"/>
<accession>B4R5P2</accession>
<dbReference type="SMART" id="SM00181">
    <property type="entry name" value="EGF"/>
    <property type="match status" value="3"/>
</dbReference>
<feature type="disulfide bond" evidence="3">
    <location>
        <begin position="130"/>
        <end position="140"/>
    </location>
</feature>
<feature type="compositionally biased region" description="Basic and acidic residues" evidence="4">
    <location>
        <begin position="44"/>
        <end position="55"/>
    </location>
</feature>
<evidence type="ECO:0000259" key="6">
    <source>
        <dbReference type="PROSITE" id="PS50026"/>
    </source>
</evidence>
<feature type="disulfide bond" evidence="3">
    <location>
        <begin position="180"/>
        <end position="189"/>
    </location>
</feature>
<comment type="caution">
    <text evidence="3">Lacks conserved residue(s) required for the propagation of feature annotation.</text>
</comment>
<name>B4R5P2_DROSI</name>
<evidence type="ECO:0000256" key="1">
    <source>
        <dbReference type="ARBA" id="ARBA00022729"/>
    </source>
</evidence>
<gene>
    <name evidence="7" type="primary">Dsim\GD16182</name>
    <name evidence="7" type="ORF">Dsim_GD16182</name>
</gene>
<evidence type="ECO:0000256" key="5">
    <source>
        <dbReference type="SAM" id="SignalP"/>
    </source>
</evidence>
<feature type="disulfide bond" evidence="3">
    <location>
        <begin position="162"/>
        <end position="172"/>
    </location>
</feature>
<dbReference type="SUPFAM" id="SSF57196">
    <property type="entry name" value="EGF/Laminin"/>
    <property type="match status" value="1"/>
</dbReference>
<dbReference type="PANTHER" id="PTHR14949:SF32">
    <property type="entry name" value="WNT INHIBITORY FACTOR 1"/>
    <property type="match status" value="1"/>
</dbReference>
<feature type="compositionally biased region" description="Gly residues" evidence="4">
    <location>
        <begin position="89"/>
        <end position="104"/>
    </location>
</feature>
<evidence type="ECO:0000256" key="2">
    <source>
        <dbReference type="ARBA" id="ARBA00023157"/>
    </source>
</evidence>
<evidence type="ECO:0000313" key="7">
    <source>
        <dbReference type="EMBL" id="EDX17279.1"/>
    </source>
</evidence>
<feature type="region of interest" description="Disordered" evidence="4">
    <location>
        <begin position="34"/>
        <end position="109"/>
    </location>
</feature>
<dbReference type="GO" id="GO:0005576">
    <property type="term" value="C:extracellular region"/>
    <property type="evidence" value="ECO:0007669"/>
    <property type="project" value="TreeGrafter"/>
</dbReference>
<protein>
    <submittedName>
        <fullName evidence="7">GD16182</fullName>
    </submittedName>
</protein>
<feature type="domain" description="EGF-like" evidence="6">
    <location>
        <begin position="159"/>
        <end position="190"/>
    </location>
</feature>
<dbReference type="OrthoDB" id="10266706at2759"/>
<dbReference type="GO" id="GO:0009986">
    <property type="term" value="C:cell surface"/>
    <property type="evidence" value="ECO:0007669"/>
    <property type="project" value="TreeGrafter"/>
</dbReference>
<keyword evidence="1 5" id="KW-0732">Signal</keyword>
<dbReference type="InterPro" id="IPR050969">
    <property type="entry name" value="Dev_Signal_Modulators"/>
</dbReference>
<dbReference type="EMBL" id="CM000366">
    <property type="protein sequence ID" value="EDX17279.1"/>
    <property type="molecule type" value="Genomic_DNA"/>
</dbReference>
<feature type="compositionally biased region" description="Polar residues" evidence="4">
    <location>
        <begin position="56"/>
        <end position="71"/>
    </location>
</feature>
<feature type="chain" id="PRO_5002825120" evidence="5">
    <location>
        <begin position="25"/>
        <end position="239"/>
    </location>
</feature>
<dbReference type="STRING" id="7240.B4R5P2"/>
<proteinExistence type="predicted"/>
<dbReference type="SMR" id="B4R5P2"/>
<dbReference type="Gene3D" id="2.10.25.10">
    <property type="entry name" value="Laminin"/>
    <property type="match status" value="2"/>
</dbReference>
<dbReference type="PANTHER" id="PTHR14949">
    <property type="entry name" value="EGF-LIKE-DOMAIN, MULTIPLE 7, 8"/>
    <property type="match status" value="1"/>
</dbReference>
<evidence type="ECO:0000256" key="3">
    <source>
        <dbReference type="PROSITE-ProRule" id="PRU00076"/>
    </source>
</evidence>
<keyword evidence="2 3" id="KW-1015">Disulfide bond</keyword>
<dbReference type="PhylomeDB" id="B4R5P2"/>
<dbReference type="Proteomes" id="UP000000304">
    <property type="component" value="Chromosome X"/>
</dbReference>
<feature type="disulfide bond" evidence="3">
    <location>
        <begin position="148"/>
        <end position="157"/>
    </location>
</feature>
<organism evidence="7 8">
    <name type="scientific">Drosophila simulans</name>
    <name type="common">Fruit fly</name>
    <dbReference type="NCBI Taxonomy" id="7240"/>
    <lineage>
        <taxon>Eukaryota</taxon>
        <taxon>Metazoa</taxon>
        <taxon>Ecdysozoa</taxon>
        <taxon>Arthropoda</taxon>
        <taxon>Hexapoda</taxon>
        <taxon>Insecta</taxon>
        <taxon>Pterygota</taxon>
        <taxon>Neoptera</taxon>
        <taxon>Endopterygota</taxon>
        <taxon>Diptera</taxon>
        <taxon>Brachycera</taxon>
        <taxon>Muscomorpha</taxon>
        <taxon>Ephydroidea</taxon>
        <taxon>Drosophilidae</taxon>
        <taxon>Drosophila</taxon>
        <taxon>Sophophora</taxon>
    </lineage>
</organism>
<sequence length="239" mass="26572">MTHQGIGCLVKWLYLVLIVHTLLCIGQLECRQQHHNRNNNNNNRRADSSSSEEGHGNTSDGLDNIADQDTSIVGHDHQPRRGQRKKHQGGGGSGGGGTGGGGGSRHNRNEESGISLWINEQQLKMLTGICKDKCLNGGKCIQKDKCQCSRGYYGLRCEYSKCVIPCKNEGRCIGNNLCRCAHGLRGDHCEIGRKQRSICKCRNGTCVSHKHCKCHPGFYGRHCNGRKRRHVHRNDDSKF</sequence>
<dbReference type="PROSITE" id="PS50026">
    <property type="entry name" value="EGF_3"/>
    <property type="match status" value="2"/>
</dbReference>